<organism evidence="1 2">
    <name type="scientific">Coemansia erecta</name>
    <dbReference type="NCBI Taxonomy" id="147472"/>
    <lineage>
        <taxon>Eukaryota</taxon>
        <taxon>Fungi</taxon>
        <taxon>Fungi incertae sedis</taxon>
        <taxon>Zoopagomycota</taxon>
        <taxon>Kickxellomycotina</taxon>
        <taxon>Kickxellomycetes</taxon>
        <taxon>Kickxellales</taxon>
        <taxon>Kickxellaceae</taxon>
        <taxon>Coemansia</taxon>
    </lineage>
</organism>
<gene>
    <name evidence="1" type="ORF">LPJ53_006014</name>
</gene>
<dbReference type="AlphaFoldDB" id="A0A9W7XVB9"/>
<name>A0A9W7XVB9_9FUNG</name>
<keyword evidence="2" id="KW-1185">Reference proteome</keyword>
<reference evidence="1" key="1">
    <citation type="submission" date="2022-07" db="EMBL/GenBank/DDBJ databases">
        <title>Phylogenomic reconstructions and comparative analyses of Kickxellomycotina fungi.</title>
        <authorList>
            <person name="Reynolds N.K."/>
            <person name="Stajich J.E."/>
            <person name="Barry K."/>
            <person name="Grigoriev I.V."/>
            <person name="Crous P."/>
            <person name="Smith M.E."/>
        </authorList>
    </citation>
    <scope>NUCLEOTIDE SEQUENCE</scope>
    <source>
        <strain evidence="1">NBRC 32514</strain>
    </source>
</reference>
<dbReference type="Proteomes" id="UP001149813">
    <property type="component" value="Unassembled WGS sequence"/>
</dbReference>
<accession>A0A9W7XVB9</accession>
<dbReference type="EMBL" id="JANBOJ010000465">
    <property type="protein sequence ID" value="KAJ1719179.1"/>
    <property type="molecule type" value="Genomic_DNA"/>
</dbReference>
<proteinExistence type="predicted"/>
<evidence type="ECO:0000313" key="2">
    <source>
        <dbReference type="Proteomes" id="UP001149813"/>
    </source>
</evidence>
<comment type="caution">
    <text evidence="1">The sequence shown here is derived from an EMBL/GenBank/DDBJ whole genome shotgun (WGS) entry which is preliminary data.</text>
</comment>
<evidence type="ECO:0000313" key="1">
    <source>
        <dbReference type="EMBL" id="KAJ1719179.1"/>
    </source>
</evidence>
<protein>
    <submittedName>
        <fullName evidence="1">Uncharacterized protein</fullName>
    </submittedName>
</protein>
<dbReference type="OrthoDB" id="3797628at2759"/>
<sequence length="246" mass="27221">MTKIKIFCYDCNWALTHTVNSSADAILCQVVWLINAGEYLSMHMLILQRIASDAILHGKYDLLGRIIGHLDPMLAASHVPLKQWESGGRLFLLFLSAVRDLPAILHHIADDNDRGTMDDGMQQIALVYEQMQVLLSALPSLSFRFSMPSGSTGFSNGTCTFWLTSDEASEFKIKYSVTVSDMASVITRFIQEMTRQVPGLPKSFSAMSNTSASTAALPLVQDMRIMCTYQMACTCFNSLVGDELNA</sequence>